<dbReference type="Proteomes" id="UP000308838">
    <property type="component" value="Unassembled WGS sequence"/>
</dbReference>
<evidence type="ECO:0000313" key="2">
    <source>
        <dbReference type="Proteomes" id="UP000308838"/>
    </source>
</evidence>
<organism evidence="1 2">
    <name type="scientific">Campylobacter estrildidarum</name>
    <dbReference type="NCBI Taxonomy" id="2510189"/>
    <lineage>
        <taxon>Bacteria</taxon>
        <taxon>Pseudomonadati</taxon>
        <taxon>Campylobacterota</taxon>
        <taxon>Epsilonproteobacteria</taxon>
        <taxon>Campylobacterales</taxon>
        <taxon>Campylobacteraceae</taxon>
        <taxon>Campylobacter</taxon>
    </lineage>
</organism>
<keyword evidence="2" id="KW-1185">Reference proteome</keyword>
<protein>
    <submittedName>
        <fullName evidence="1">Phage gp6-like head-tail connector protein</fullName>
    </submittedName>
</protein>
<evidence type="ECO:0000313" key="1">
    <source>
        <dbReference type="EMBL" id="TKX30650.1"/>
    </source>
</evidence>
<dbReference type="OrthoDB" id="5355214at2"/>
<dbReference type="EMBL" id="NXLZ01000008">
    <property type="protein sequence ID" value="TKX30650.1"/>
    <property type="molecule type" value="Genomic_DNA"/>
</dbReference>
<dbReference type="RefSeq" id="WP_137620757.1">
    <property type="nucleotide sequence ID" value="NZ_NXLZ01000008.1"/>
</dbReference>
<proteinExistence type="predicted"/>
<reference evidence="1 2" key="1">
    <citation type="submission" date="2018-05" db="EMBL/GenBank/DDBJ databases">
        <title>Novel Campyloabacter and Helicobacter Species and Strains.</title>
        <authorList>
            <person name="Mannion A.J."/>
            <person name="Shen Z."/>
            <person name="Fox J.G."/>
        </authorList>
    </citation>
    <scope>NUCLEOTIDE SEQUENCE [LARGE SCALE GENOMIC DNA]</scope>
    <source>
        <strain evidence="2">MIT17-664</strain>
    </source>
</reference>
<dbReference type="CDD" id="cd08054">
    <property type="entry name" value="gp6"/>
    <property type="match status" value="1"/>
</dbReference>
<sequence length="145" mass="16920">MIIKVLEECEKDLISIEELRTFLRLDSDVFDENLKQFLKAGISEFQTRTNRILISNIYRIEFYNERVILAPFDTLINANFNAEFRTNLNILYCIGSGKMDVKLGYEELPQDIKLWLKNYVLTAFDGASMPKISNALVSRYKVAFF</sequence>
<gene>
    <name evidence="1" type="ORF">CQA69_05290</name>
</gene>
<name>A0A4U7BKK8_9BACT</name>
<comment type="caution">
    <text evidence="1">The sequence shown here is derived from an EMBL/GenBank/DDBJ whole genome shotgun (WGS) entry which is preliminary data.</text>
</comment>
<accession>A0A4U7BKK8</accession>
<dbReference type="AlphaFoldDB" id="A0A4U7BKK8"/>